<comment type="similarity">
    <text evidence="1 2">Belongs to the UPF0102 family.</text>
</comment>
<dbReference type="InterPro" id="IPR011856">
    <property type="entry name" value="tRNA_endonuc-like_dom_sf"/>
</dbReference>
<dbReference type="Gene3D" id="3.40.1350.10">
    <property type="match status" value="1"/>
</dbReference>
<dbReference type="PANTHER" id="PTHR34039:SF1">
    <property type="entry name" value="UPF0102 PROTEIN YRAN"/>
    <property type="match status" value="1"/>
</dbReference>
<organism evidence="3 4">
    <name type="scientific">Parahaliea mediterranea</name>
    <dbReference type="NCBI Taxonomy" id="651086"/>
    <lineage>
        <taxon>Bacteria</taxon>
        <taxon>Pseudomonadati</taxon>
        <taxon>Pseudomonadota</taxon>
        <taxon>Gammaproteobacteria</taxon>
        <taxon>Cellvibrionales</taxon>
        <taxon>Halieaceae</taxon>
        <taxon>Parahaliea</taxon>
    </lineage>
</organism>
<accession>A0A939DC01</accession>
<comment type="caution">
    <text evidence="3">The sequence shown here is derived from an EMBL/GenBank/DDBJ whole genome shotgun (WGS) entry which is preliminary data.</text>
</comment>
<name>A0A939DC01_9GAMM</name>
<evidence type="ECO:0000313" key="3">
    <source>
        <dbReference type="EMBL" id="MBN7795366.1"/>
    </source>
</evidence>
<dbReference type="PANTHER" id="PTHR34039">
    <property type="entry name" value="UPF0102 PROTEIN YRAN"/>
    <property type="match status" value="1"/>
</dbReference>
<dbReference type="NCBIfam" id="NF009150">
    <property type="entry name" value="PRK12497.1-3"/>
    <property type="match status" value="1"/>
</dbReference>
<keyword evidence="4" id="KW-1185">Reference proteome</keyword>
<dbReference type="NCBIfam" id="TIGR00252">
    <property type="entry name" value="YraN family protein"/>
    <property type="match status" value="1"/>
</dbReference>
<sequence length="118" mass="13449">MAQADAYEELAAQWLRARGWEIVARNVRFRGGELDIVALDGGHLVFVEVRQRSNPRYTGAAASVGRDKQRRLVRAASLFLQRHPRWANRPCRFDVIAFEPPQSAAHPEPRWIRAAFTA</sequence>
<protein>
    <recommendedName>
        <fullName evidence="2">UPF0102 protein JYP50_02110</fullName>
    </recommendedName>
</protein>
<gene>
    <name evidence="3" type="ORF">JYP50_02110</name>
</gene>
<dbReference type="InterPro" id="IPR003509">
    <property type="entry name" value="UPF0102_YraN-like"/>
</dbReference>
<evidence type="ECO:0000313" key="4">
    <source>
        <dbReference type="Proteomes" id="UP000664303"/>
    </source>
</evidence>
<evidence type="ECO:0000256" key="1">
    <source>
        <dbReference type="ARBA" id="ARBA00006738"/>
    </source>
</evidence>
<dbReference type="InterPro" id="IPR011335">
    <property type="entry name" value="Restrct_endonuc-II-like"/>
</dbReference>
<dbReference type="Pfam" id="PF02021">
    <property type="entry name" value="UPF0102"/>
    <property type="match status" value="1"/>
</dbReference>
<dbReference type="RefSeq" id="WP_206558883.1">
    <property type="nucleotide sequence ID" value="NZ_JAFKCZ010000001.1"/>
</dbReference>
<dbReference type="HAMAP" id="MF_00048">
    <property type="entry name" value="UPF0102"/>
    <property type="match status" value="1"/>
</dbReference>
<evidence type="ECO:0000256" key="2">
    <source>
        <dbReference type="HAMAP-Rule" id="MF_00048"/>
    </source>
</evidence>
<dbReference type="EMBL" id="JAFKCZ010000001">
    <property type="protein sequence ID" value="MBN7795366.1"/>
    <property type="molecule type" value="Genomic_DNA"/>
</dbReference>
<dbReference type="AlphaFoldDB" id="A0A939DC01"/>
<proteinExistence type="inferred from homology"/>
<dbReference type="SUPFAM" id="SSF52980">
    <property type="entry name" value="Restriction endonuclease-like"/>
    <property type="match status" value="1"/>
</dbReference>
<reference evidence="3" key="1">
    <citation type="submission" date="2021-02" db="EMBL/GenBank/DDBJ databases">
        <title>PHA producing bacteria isolated from coastal sediment in Guangdong, Shenzhen.</title>
        <authorList>
            <person name="Zheng W."/>
            <person name="Yu S."/>
            <person name="Huang Y."/>
        </authorList>
    </citation>
    <scope>NUCLEOTIDE SEQUENCE</scope>
    <source>
        <strain evidence="3">TN14-10</strain>
    </source>
</reference>
<dbReference type="GO" id="GO:0003676">
    <property type="term" value="F:nucleic acid binding"/>
    <property type="evidence" value="ECO:0007669"/>
    <property type="project" value="InterPro"/>
</dbReference>
<dbReference type="Proteomes" id="UP000664303">
    <property type="component" value="Unassembled WGS sequence"/>
</dbReference>
<dbReference type="CDD" id="cd20736">
    <property type="entry name" value="PoNe_Nuclease"/>
    <property type="match status" value="1"/>
</dbReference>